<comment type="caution">
    <text evidence="1">The sequence shown here is derived from an EMBL/GenBank/DDBJ whole genome shotgun (WGS) entry which is preliminary data.</text>
</comment>
<sequence>MGKLKQDEGFLPACSGHLVLQWGQKVLDFRWAGRPTHFPFEGPDEPARSSCESAAHTKLRVQSRTPPVTRLKRQGRSSEALGSSIGLFCNVSSEMHRLLGSCNGVEVKRDLVCNVKQARSLLQGFDDAIAVAVAAVAAKVNELKHCWIVLGSKDNCHFSARPPARAAFESRRSLENLQFFSATGLSGKLPSTQQRHRTRTLTDENRELKRYIPEAVLVALLPLALANSPSGDDIGRFAPSLAWGAV</sequence>
<reference evidence="1 2" key="1">
    <citation type="submission" date="2016-02" db="EMBL/GenBank/DDBJ databases">
        <title>Genome analysis of coral dinoflagellate symbionts highlights evolutionary adaptations to a symbiotic lifestyle.</title>
        <authorList>
            <person name="Aranda M."/>
            <person name="Li Y."/>
            <person name="Liew Y.J."/>
            <person name="Baumgarten S."/>
            <person name="Simakov O."/>
            <person name="Wilson M."/>
            <person name="Piel J."/>
            <person name="Ashoor H."/>
            <person name="Bougouffa S."/>
            <person name="Bajic V.B."/>
            <person name="Ryu T."/>
            <person name="Ravasi T."/>
            <person name="Bayer T."/>
            <person name="Micklem G."/>
            <person name="Kim H."/>
            <person name="Bhak J."/>
            <person name="Lajeunesse T.C."/>
            <person name="Voolstra C.R."/>
        </authorList>
    </citation>
    <scope>NUCLEOTIDE SEQUENCE [LARGE SCALE GENOMIC DNA]</scope>
    <source>
        <strain evidence="1 2">CCMP2467</strain>
    </source>
</reference>
<gene>
    <name evidence="1" type="ORF">AK812_SmicGene15494</name>
</gene>
<evidence type="ECO:0000313" key="2">
    <source>
        <dbReference type="Proteomes" id="UP000186817"/>
    </source>
</evidence>
<keyword evidence="2" id="KW-1185">Reference proteome</keyword>
<dbReference type="Proteomes" id="UP000186817">
    <property type="component" value="Unassembled WGS sequence"/>
</dbReference>
<protein>
    <submittedName>
        <fullName evidence="1">Uncharacterized protein</fullName>
    </submittedName>
</protein>
<evidence type="ECO:0000313" key="1">
    <source>
        <dbReference type="EMBL" id="OLQ01698.1"/>
    </source>
</evidence>
<dbReference type="AlphaFoldDB" id="A0A1Q9E2P3"/>
<proteinExistence type="predicted"/>
<dbReference type="EMBL" id="LSRX01000283">
    <property type="protein sequence ID" value="OLQ01698.1"/>
    <property type="molecule type" value="Genomic_DNA"/>
</dbReference>
<organism evidence="1 2">
    <name type="scientific">Symbiodinium microadriaticum</name>
    <name type="common">Dinoflagellate</name>
    <name type="synonym">Zooxanthella microadriatica</name>
    <dbReference type="NCBI Taxonomy" id="2951"/>
    <lineage>
        <taxon>Eukaryota</taxon>
        <taxon>Sar</taxon>
        <taxon>Alveolata</taxon>
        <taxon>Dinophyceae</taxon>
        <taxon>Suessiales</taxon>
        <taxon>Symbiodiniaceae</taxon>
        <taxon>Symbiodinium</taxon>
    </lineage>
</organism>
<name>A0A1Q9E2P3_SYMMI</name>
<accession>A0A1Q9E2P3</accession>